<organism evidence="2 3">
    <name type="scientific">Trifolium medium</name>
    <dbReference type="NCBI Taxonomy" id="97028"/>
    <lineage>
        <taxon>Eukaryota</taxon>
        <taxon>Viridiplantae</taxon>
        <taxon>Streptophyta</taxon>
        <taxon>Embryophyta</taxon>
        <taxon>Tracheophyta</taxon>
        <taxon>Spermatophyta</taxon>
        <taxon>Magnoliopsida</taxon>
        <taxon>eudicotyledons</taxon>
        <taxon>Gunneridae</taxon>
        <taxon>Pentapetalae</taxon>
        <taxon>rosids</taxon>
        <taxon>fabids</taxon>
        <taxon>Fabales</taxon>
        <taxon>Fabaceae</taxon>
        <taxon>Papilionoideae</taxon>
        <taxon>50 kb inversion clade</taxon>
        <taxon>NPAAA clade</taxon>
        <taxon>Hologalegina</taxon>
        <taxon>IRL clade</taxon>
        <taxon>Trifolieae</taxon>
        <taxon>Trifolium</taxon>
    </lineage>
</organism>
<comment type="caution">
    <text evidence="2">The sequence shown here is derived from an EMBL/GenBank/DDBJ whole genome shotgun (WGS) entry which is preliminary data.</text>
</comment>
<dbReference type="EMBL" id="LXQA010097193">
    <property type="protein sequence ID" value="MCI15614.1"/>
    <property type="molecule type" value="Genomic_DNA"/>
</dbReference>
<feature type="non-terminal residue" evidence="2">
    <location>
        <position position="1"/>
    </location>
</feature>
<feature type="region of interest" description="Disordered" evidence="1">
    <location>
        <begin position="1"/>
        <end position="22"/>
    </location>
</feature>
<name>A0A392PUW4_9FABA</name>
<keyword evidence="3" id="KW-1185">Reference proteome</keyword>
<evidence type="ECO:0000313" key="2">
    <source>
        <dbReference type="EMBL" id="MCI15614.1"/>
    </source>
</evidence>
<accession>A0A392PUW4</accession>
<evidence type="ECO:0000256" key="1">
    <source>
        <dbReference type="SAM" id="MobiDB-lite"/>
    </source>
</evidence>
<dbReference type="Proteomes" id="UP000265520">
    <property type="component" value="Unassembled WGS sequence"/>
</dbReference>
<sequence>SLNLKAEGCKSSSLKIRQEDEKDLKRETELLRKNPLRNFPHCSLPR</sequence>
<reference evidence="2 3" key="1">
    <citation type="journal article" date="2018" name="Front. Plant Sci.">
        <title>Red Clover (Trifolium pratense) and Zigzag Clover (T. medium) - A Picture of Genomic Similarities and Differences.</title>
        <authorList>
            <person name="Dluhosova J."/>
            <person name="Istvanek J."/>
            <person name="Nedelnik J."/>
            <person name="Repkova J."/>
        </authorList>
    </citation>
    <scope>NUCLEOTIDE SEQUENCE [LARGE SCALE GENOMIC DNA]</scope>
    <source>
        <strain evidence="3">cv. 10/8</strain>
        <tissue evidence="2">Leaf</tissue>
    </source>
</reference>
<dbReference type="GO" id="GO:0016301">
    <property type="term" value="F:kinase activity"/>
    <property type="evidence" value="ECO:0007669"/>
    <property type="project" value="UniProtKB-KW"/>
</dbReference>
<keyword evidence="2" id="KW-0808">Transferase</keyword>
<evidence type="ECO:0000313" key="3">
    <source>
        <dbReference type="Proteomes" id="UP000265520"/>
    </source>
</evidence>
<proteinExistence type="predicted"/>
<protein>
    <submittedName>
        <fullName evidence="2">Putative inactive serine/threonine-protein kinase BUB1-like</fullName>
    </submittedName>
</protein>
<keyword evidence="2" id="KW-0418">Kinase</keyword>
<dbReference type="AlphaFoldDB" id="A0A392PUW4"/>